<accession>A0A1M8A9J1</accession>
<proteinExistence type="predicted"/>
<dbReference type="OMA" id="RECARWT"/>
<name>A0A1M8A9J1_MALS4</name>
<feature type="compositionally biased region" description="Low complexity" evidence="1">
    <location>
        <begin position="10"/>
        <end position="21"/>
    </location>
</feature>
<evidence type="ECO:0000313" key="2">
    <source>
        <dbReference type="EMBL" id="SHO79122.1"/>
    </source>
</evidence>
<gene>
    <name evidence="2" type="ORF">MSYG_3471</name>
</gene>
<evidence type="ECO:0000256" key="1">
    <source>
        <dbReference type="SAM" id="MobiDB-lite"/>
    </source>
</evidence>
<protein>
    <recommendedName>
        <fullName evidence="4">Mediator complex subunit 1</fullName>
    </recommendedName>
</protein>
<keyword evidence="3" id="KW-1185">Reference proteome</keyword>
<dbReference type="Proteomes" id="UP000186303">
    <property type="component" value="Chromosome 5"/>
</dbReference>
<feature type="region of interest" description="Disordered" evidence="1">
    <location>
        <begin position="1"/>
        <end position="21"/>
    </location>
</feature>
<dbReference type="AlphaFoldDB" id="A0A1M8A9J1"/>
<sequence>MDGKDVADMSPSIRESSSSNSRTALEIVTHMLQEVRQLKQDTPTISAAGKCLHALAWPIASRLGLYSLDLVQPSTVSLSQESWTENISLMSRAANQLRMSLEVSDASPILQDLSTQASEASYAIRGTTALANCFKDAWKSFPSVLWTGSLTHNSKPATNHADAVAVLDALCQAMTPTATNLHLECFYERIDMPDANAPFEKIMTFTSGGRIIVLDLELGLCRKDDLWAPNVGLHISYATGDSSAVSNNNKQLENMLCAWLQQLMLVLFGLEVDPRILARCKASNDSTALVQAMHLWDAFVSSLATLASIDGIIVESTQESQEGLFQRFASLCIVAEKVCGQEALSLASQHGKQVDLSVDLLEQPEIVDLLQRFGHGVSLCHYHTPYLSLAFTPHHMATVRICPVLIPFESNQDALATSVYPVVDMPEEANQVWLAQGHYADRPSRPLAYVAQVDPPIAIPHSMARSVHLALGLASFRLGTIHDAIQSGFVGQNLPSTSSYRASLNDEQVREVSAVPFLCLARLYRALEILRECARWTRVLRGAENDTSKRPVCTLRLEPRMAEGTCRLRLHTTAAHAPTTMINATLWPMLTNGTGWAWEAEAMRWDGTLIGSTRSNDLTPADEMQWPDNLVLTRIRDILDAWAGTW</sequence>
<dbReference type="EMBL" id="LT671825">
    <property type="protein sequence ID" value="SHO79122.1"/>
    <property type="molecule type" value="Genomic_DNA"/>
</dbReference>
<dbReference type="OrthoDB" id="3351202at2759"/>
<evidence type="ECO:0000313" key="3">
    <source>
        <dbReference type="Proteomes" id="UP000186303"/>
    </source>
</evidence>
<dbReference type="VEuPathDB" id="FungiDB:MSYG_3471"/>
<evidence type="ECO:0008006" key="4">
    <source>
        <dbReference type="Google" id="ProtNLM"/>
    </source>
</evidence>
<organism evidence="2 3">
    <name type="scientific">Malassezia sympodialis (strain ATCC 42132)</name>
    <name type="common">Atopic eczema-associated yeast</name>
    <dbReference type="NCBI Taxonomy" id="1230383"/>
    <lineage>
        <taxon>Eukaryota</taxon>
        <taxon>Fungi</taxon>
        <taxon>Dikarya</taxon>
        <taxon>Basidiomycota</taxon>
        <taxon>Ustilaginomycotina</taxon>
        <taxon>Malasseziomycetes</taxon>
        <taxon>Malasseziales</taxon>
        <taxon>Malasseziaceae</taxon>
        <taxon>Malassezia</taxon>
    </lineage>
</organism>
<reference evidence="3" key="1">
    <citation type="journal article" date="2017" name="Nucleic Acids Res.">
        <title>Proteogenomics produces comprehensive and highly accurate protein-coding gene annotation in a complete genome assembly of Malassezia sympodialis.</title>
        <authorList>
            <person name="Zhu Y."/>
            <person name="Engstroem P.G."/>
            <person name="Tellgren-Roth C."/>
            <person name="Baudo C.D."/>
            <person name="Kennell J.C."/>
            <person name="Sun S."/>
            <person name="Billmyre R.B."/>
            <person name="Schroeder M.S."/>
            <person name="Andersson A."/>
            <person name="Holm T."/>
            <person name="Sigurgeirsson B."/>
            <person name="Wu G."/>
            <person name="Sankaranarayanan S.R."/>
            <person name="Siddharthan R."/>
            <person name="Sanyal K."/>
            <person name="Lundeberg J."/>
            <person name="Nystedt B."/>
            <person name="Boekhout T."/>
            <person name="Dawson T.L. Jr."/>
            <person name="Heitman J."/>
            <person name="Scheynius A."/>
            <person name="Lehtioe J."/>
        </authorList>
    </citation>
    <scope>NUCLEOTIDE SEQUENCE [LARGE SCALE GENOMIC DNA]</scope>
    <source>
        <strain evidence="3">ATCC 42132</strain>
    </source>
</reference>